<dbReference type="AlphaFoldDB" id="A0A0D0TEV0"/>
<evidence type="ECO:0000259" key="1">
    <source>
        <dbReference type="Pfam" id="PF08242"/>
    </source>
</evidence>
<proteinExistence type="predicted"/>
<evidence type="ECO:0000313" key="2">
    <source>
        <dbReference type="EMBL" id="KIR20589.1"/>
    </source>
</evidence>
<name>A0A0D0TEV0_PSEFL</name>
<accession>A0A0D0TEV0</accession>
<dbReference type="Pfam" id="PF08242">
    <property type="entry name" value="Methyltransf_12"/>
    <property type="match status" value="1"/>
</dbReference>
<protein>
    <submittedName>
        <fullName evidence="2">PksM protein</fullName>
    </submittedName>
</protein>
<feature type="domain" description="Methyltransferase type 12" evidence="1">
    <location>
        <begin position="166"/>
        <end position="266"/>
    </location>
</feature>
<dbReference type="SUPFAM" id="SSF53335">
    <property type="entry name" value="S-adenosyl-L-methionine-dependent methyltransferases"/>
    <property type="match status" value="1"/>
</dbReference>
<evidence type="ECO:0000313" key="3">
    <source>
        <dbReference type="Proteomes" id="UP000032210"/>
    </source>
</evidence>
<organism evidence="2 3">
    <name type="scientific">Pseudomonas fluorescens</name>
    <dbReference type="NCBI Taxonomy" id="294"/>
    <lineage>
        <taxon>Bacteria</taxon>
        <taxon>Pseudomonadati</taxon>
        <taxon>Pseudomonadota</taxon>
        <taxon>Gammaproteobacteria</taxon>
        <taxon>Pseudomonadales</taxon>
        <taxon>Pseudomonadaceae</taxon>
        <taxon>Pseudomonas</taxon>
    </lineage>
</organism>
<dbReference type="Proteomes" id="UP000032210">
    <property type="component" value="Unassembled WGS sequence"/>
</dbReference>
<dbReference type="InterPro" id="IPR029063">
    <property type="entry name" value="SAM-dependent_MTases_sf"/>
</dbReference>
<dbReference type="EMBL" id="JXCQ01000043">
    <property type="protein sequence ID" value="KIR20589.1"/>
    <property type="molecule type" value="Genomic_DNA"/>
</dbReference>
<reference evidence="2 3" key="1">
    <citation type="submission" date="2015-01" db="EMBL/GenBank/DDBJ databases">
        <title>Genome sequence of the beneficial rhizobacterium Pseudomonas fluorescens 2-79.</title>
        <authorList>
            <person name="Thuermer A."/>
            <person name="Daniel R."/>
        </authorList>
    </citation>
    <scope>NUCLEOTIDE SEQUENCE [LARGE SCALE GENOMIC DNA]</scope>
    <source>
        <strain evidence="2 3">2-79</strain>
    </source>
</reference>
<dbReference type="InterPro" id="IPR013217">
    <property type="entry name" value="Methyltransf_12"/>
</dbReference>
<sequence length="344" mass="37140">MNTALNELEHVSLGVMAQTLLHSQALPLQAWRSAEQINAALGTAARHAWVVRRWLAALTRTGLLRKEGERLGWSATPLDPQVGELPRLYAELGFPANMARLHTQVIECLPELLRDQLTLTHLLMGGGDPVKVLGAYQHNPFTAAINQALAERARQVSAAGGTLRVLELGGGAGCTTDALLAALQTREKEYRFTDISSLFTGAAQRQFRLEPGMQFGLLDLDRSFSNQGIAPHSQDLVIAGNVLHNARNLPDCLGQIRTSLVDGGTLLFSESIADNPAMLTFMHLLLSPPADAPLRASDEAFMAPDAWRLALQAAGFELLEVWPAASEPLAAAGQRLFHARGVST</sequence>
<comment type="caution">
    <text evidence="2">The sequence shown here is derived from an EMBL/GenBank/DDBJ whole genome shotgun (WGS) entry which is preliminary data.</text>
</comment>
<dbReference type="Gene3D" id="3.40.50.150">
    <property type="entry name" value="Vaccinia Virus protein VP39"/>
    <property type="match status" value="1"/>
</dbReference>
<dbReference type="PATRIC" id="fig|294.125.peg.4091"/>
<dbReference type="RefSeq" id="WP_043050258.1">
    <property type="nucleotide sequence ID" value="NZ_JXCQ01000043.1"/>
</dbReference>
<gene>
    <name evidence="2" type="primary">pksM</name>
    <name evidence="2" type="ORF">PFLU3_39850</name>
</gene>